<dbReference type="PANTHER" id="PTHR46558">
    <property type="entry name" value="TRACRIPTIONAL REGULATORY PROTEIN-RELATED-RELATED"/>
    <property type="match status" value="1"/>
</dbReference>
<evidence type="ECO:0000259" key="3">
    <source>
        <dbReference type="PROSITE" id="PS50943"/>
    </source>
</evidence>
<evidence type="ECO:0000313" key="4">
    <source>
        <dbReference type="EMBL" id="RXZ58077.1"/>
    </source>
</evidence>
<dbReference type="OrthoDB" id="9813152at2"/>
<feature type="transmembrane region" description="Helical" evidence="2">
    <location>
        <begin position="146"/>
        <end position="167"/>
    </location>
</feature>
<gene>
    <name evidence="4" type="ORF">ESZ91_10500</name>
</gene>
<evidence type="ECO:0000313" key="5">
    <source>
        <dbReference type="Proteomes" id="UP000291269"/>
    </source>
</evidence>
<dbReference type="InterPro" id="IPR010982">
    <property type="entry name" value="Lambda_DNA-bd_dom_sf"/>
</dbReference>
<dbReference type="RefSeq" id="WP_129227034.1">
    <property type="nucleotide sequence ID" value="NZ_SDOZ01000004.1"/>
</dbReference>
<dbReference type="SMART" id="SM00530">
    <property type="entry name" value="HTH_XRE"/>
    <property type="match status" value="1"/>
</dbReference>
<keyword evidence="2" id="KW-0472">Membrane</keyword>
<evidence type="ECO:0000256" key="1">
    <source>
        <dbReference type="ARBA" id="ARBA00023125"/>
    </source>
</evidence>
<reference evidence="4 5" key="1">
    <citation type="journal article" date="2019" name="Gut">
        <title>Antibiotics-induced monodominance of a novel gut bacterial order.</title>
        <authorList>
            <person name="Hildebrand F."/>
            <person name="Moitinho-Silva L."/>
            <person name="Blasche S."/>
            <person name="Jahn M.T."/>
            <person name="Gossmann T.I."/>
            <person name="Heuerta-Cepas J."/>
            <person name="Hercog R."/>
            <person name="Luetge M."/>
            <person name="Bahram M."/>
            <person name="Pryszlak A."/>
            <person name="Alves R.J."/>
            <person name="Waszak S.M."/>
            <person name="Zhu A."/>
            <person name="Ye L."/>
            <person name="Costea P.I."/>
            <person name="Aalvink S."/>
            <person name="Belzer C."/>
            <person name="Forslund S.K."/>
            <person name="Sunagawa S."/>
            <person name="Hentschel U."/>
            <person name="Merten C."/>
            <person name="Patil K.R."/>
            <person name="Benes V."/>
            <person name="Bork P."/>
        </authorList>
    </citation>
    <scope>NUCLEOTIDE SEQUENCE [LARGE SCALE GENOMIC DNA]</scope>
    <source>
        <strain evidence="4 5">HDS1380</strain>
    </source>
</reference>
<dbReference type="CDD" id="cd00093">
    <property type="entry name" value="HTH_XRE"/>
    <property type="match status" value="1"/>
</dbReference>
<feature type="transmembrane region" description="Helical" evidence="2">
    <location>
        <begin position="118"/>
        <end position="139"/>
    </location>
</feature>
<comment type="caution">
    <text evidence="4">The sequence shown here is derived from an EMBL/GenBank/DDBJ whole genome shotgun (WGS) entry which is preliminary data.</text>
</comment>
<feature type="domain" description="HTH cro/C1-type" evidence="3">
    <location>
        <begin position="12"/>
        <end position="66"/>
    </location>
</feature>
<dbReference type="EMBL" id="SDOZ01000004">
    <property type="protein sequence ID" value="RXZ58077.1"/>
    <property type="molecule type" value="Genomic_DNA"/>
</dbReference>
<dbReference type="Pfam" id="PF01381">
    <property type="entry name" value="HTH_3"/>
    <property type="match status" value="1"/>
</dbReference>
<proteinExistence type="predicted"/>
<dbReference type="InterPro" id="IPR001387">
    <property type="entry name" value="Cro/C1-type_HTH"/>
</dbReference>
<protein>
    <submittedName>
        <fullName evidence="4">XRE family transcriptional regulator</fullName>
    </submittedName>
</protein>
<dbReference type="PANTHER" id="PTHR46558:SF13">
    <property type="entry name" value="HTH-TYPE TRANSCRIPTIONAL REGULATOR IMMR"/>
    <property type="match status" value="1"/>
</dbReference>
<evidence type="ECO:0000256" key="2">
    <source>
        <dbReference type="SAM" id="Phobius"/>
    </source>
</evidence>
<dbReference type="Proteomes" id="UP000291269">
    <property type="component" value="Unassembled WGS sequence"/>
</dbReference>
<keyword evidence="5" id="KW-1185">Reference proteome</keyword>
<dbReference type="GO" id="GO:0003677">
    <property type="term" value="F:DNA binding"/>
    <property type="evidence" value="ECO:0007669"/>
    <property type="project" value="UniProtKB-KW"/>
</dbReference>
<accession>A0A4Q2K9N1</accession>
<dbReference type="PROSITE" id="PS50943">
    <property type="entry name" value="HTH_CROC1"/>
    <property type="match status" value="1"/>
</dbReference>
<keyword evidence="2" id="KW-1133">Transmembrane helix</keyword>
<keyword evidence="1" id="KW-0238">DNA-binding</keyword>
<feature type="transmembrane region" description="Helical" evidence="2">
    <location>
        <begin position="89"/>
        <end position="112"/>
    </location>
</feature>
<dbReference type="AlphaFoldDB" id="A0A4Q2K9N1"/>
<keyword evidence="2" id="KW-0812">Transmembrane</keyword>
<name>A0A4Q2K9N1_9FIRM</name>
<organism evidence="4 5">
    <name type="scientific">Candidatus Borkfalkia ceftriaxoniphila</name>
    <dbReference type="NCBI Taxonomy" id="2508949"/>
    <lineage>
        <taxon>Bacteria</taxon>
        <taxon>Bacillati</taxon>
        <taxon>Bacillota</taxon>
        <taxon>Clostridia</taxon>
        <taxon>Christensenellales</taxon>
        <taxon>Christensenellaceae</taxon>
        <taxon>Candidatus Borkfalkia</taxon>
    </lineage>
</organism>
<dbReference type="Gene3D" id="1.10.260.40">
    <property type="entry name" value="lambda repressor-like DNA-binding domains"/>
    <property type="match status" value="1"/>
</dbReference>
<sequence length="199" mass="22615">MDDLKTIIARNLADCRKAANLTQLQLAEKLNYSDKAVSKWERGESVPDITVLCELAKLYGVTLDYLVTDRGGKPPKTRKQVTREVRKRILITLICCGLVWLLATFVFSMLLMCGVENYRVWLVFVYAMPASGVILIVFSSLWANKYCTAASVSFLVWTLALSIYLSVPMVQNIWLVFVIAVPLQLLTIFWFILRGQKNK</sequence>
<feature type="transmembrane region" description="Helical" evidence="2">
    <location>
        <begin position="173"/>
        <end position="193"/>
    </location>
</feature>
<dbReference type="SUPFAM" id="SSF47413">
    <property type="entry name" value="lambda repressor-like DNA-binding domains"/>
    <property type="match status" value="1"/>
</dbReference>